<sequence>MRRFLATYSLAWIIVILSFCHSLSASPLSDRVIKSSSSWWTRFQGLIQLAGCWACCGRGVCWVARLAVEGEFVGLLVAVIWF</sequence>
<keyword evidence="3" id="KW-1185">Reference proteome</keyword>
<dbReference type="EMBL" id="JAUJYO010000008">
    <property type="protein sequence ID" value="KAK1309938.1"/>
    <property type="molecule type" value="Genomic_DNA"/>
</dbReference>
<evidence type="ECO:0000256" key="1">
    <source>
        <dbReference type="SAM" id="SignalP"/>
    </source>
</evidence>
<organism evidence="2 3">
    <name type="scientific">Acorus calamus</name>
    <name type="common">Sweet flag</name>
    <dbReference type="NCBI Taxonomy" id="4465"/>
    <lineage>
        <taxon>Eukaryota</taxon>
        <taxon>Viridiplantae</taxon>
        <taxon>Streptophyta</taxon>
        <taxon>Embryophyta</taxon>
        <taxon>Tracheophyta</taxon>
        <taxon>Spermatophyta</taxon>
        <taxon>Magnoliopsida</taxon>
        <taxon>Liliopsida</taxon>
        <taxon>Acoraceae</taxon>
        <taxon>Acorus</taxon>
    </lineage>
</organism>
<protein>
    <submittedName>
        <fullName evidence="2">Uncharacterized protein</fullName>
    </submittedName>
</protein>
<accession>A0AAV9EC83</accession>
<dbReference type="Proteomes" id="UP001180020">
    <property type="component" value="Unassembled WGS sequence"/>
</dbReference>
<proteinExistence type="predicted"/>
<feature type="chain" id="PRO_5043877529" evidence="1">
    <location>
        <begin position="26"/>
        <end position="82"/>
    </location>
</feature>
<evidence type="ECO:0000313" key="2">
    <source>
        <dbReference type="EMBL" id="KAK1309938.1"/>
    </source>
</evidence>
<comment type="caution">
    <text evidence="2">The sequence shown here is derived from an EMBL/GenBank/DDBJ whole genome shotgun (WGS) entry which is preliminary data.</text>
</comment>
<keyword evidence="1" id="KW-0732">Signal</keyword>
<name>A0AAV9EC83_ACOCL</name>
<feature type="signal peptide" evidence="1">
    <location>
        <begin position="1"/>
        <end position="25"/>
    </location>
</feature>
<dbReference type="AlphaFoldDB" id="A0AAV9EC83"/>
<gene>
    <name evidence="2" type="ORF">QJS10_CPA08g01262</name>
</gene>
<reference evidence="2" key="2">
    <citation type="submission" date="2023-06" db="EMBL/GenBank/DDBJ databases">
        <authorList>
            <person name="Ma L."/>
            <person name="Liu K.-W."/>
            <person name="Li Z."/>
            <person name="Hsiao Y.-Y."/>
            <person name="Qi Y."/>
            <person name="Fu T."/>
            <person name="Tang G."/>
            <person name="Zhang D."/>
            <person name="Sun W.-H."/>
            <person name="Liu D.-K."/>
            <person name="Li Y."/>
            <person name="Chen G.-Z."/>
            <person name="Liu X.-D."/>
            <person name="Liao X.-Y."/>
            <person name="Jiang Y.-T."/>
            <person name="Yu X."/>
            <person name="Hao Y."/>
            <person name="Huang J."/>
            <person name="Zhao X.-W."/>
            <person name="Ke S."/>
            <person name="Chen Y.-Y."/>
            <person name="Wu W.-L."/>
            <person name="Hsu J.-L."/>
            <person name="Lin Y.-F."/>
            <person name="Huang M.-D."/>
            <person name="Li C.-Y."/>
            <person name="Huang L."/>
            <person name="Wang Z.-W."/>
            <person name="Zhao X."/>
            <person name="Zhong W.-Y."/>
            <person name="Peng D.-H."/>
            <person name="Ahmad S."/>
            <person name="Lan S."/>
            <person name="Zhang J.-S."/>
            <person name="Tsai W.-C."/>
            <person name="Van De Peer Y."/>
            <person name="Liu Z.-J."/>
        </authorList>
    </citation>
    <scope>NUCLEOTIDE SEQUENCE</scope>
    <source>
        <strain evidence="2">CP</strain>
        <tissue evidence="2">Leaves</tissue>
    </source>
</reference>
<evidence type="ECO:0000313" key="3">
    <source>
        <dbReference type="Proteomes" id="UP001180020"/>
    </source>
</evidence>
<reference evidence="2" key="1">
    <citation type="journal article" date="2023" name="Nat. Commun.">
        <title>Diploid and tetraploid genomes of Acorus and the evolution of monocots.</title>
        <authorList>
            <person name="Ma L."/>
            <person name="Liu K.W."/>
            <person name="Li Z."/>
            <person name="Hsiao Y.Y."/>
            <person name="Qi Y."/>
            <person name="Fu T."/>
            <person name="Tang G.D."/>
            <person name="Zhang D."/>
            <person name="Sun W.H."/>
            <person name="Liu D.K."/>
            <person name="Li Y."/>
            <person name="Chen G.Z."/>
            <person name="Liu X.D."/>
            <person name="Liao X.Y."/>
            <person name="Jiang Y.T."/>
            <person name="Yu X."/>
            <person name="Hao Y."/>
            <person name="Huang J."/>
            <person name="Zhao X.W."/>
            <person name="Ke S."/>
            <person name="Chen Y.Y."/>
            <person name="Wu W.L."/>
            <person name="Hsu J.L."/>
            <person name="Lin Y.F."/>
            <person name="Huang M.D."/>
            <person name="Li C.Y."/>
            <person name="Huang L."/>
            <person name="Wang Z.W."/>
            <person name="Zhao X."/>
            <person name="Zhong W.Y."/>
            <person name="Peng D.H."/>
            <person name="Ahmad S."/>
            <person name="Lan S."/>
            <person name="Zhang J.S."/>
            <person name="Tsai W.C."/>
            <person name="Van de Peer Y."/>
            <person name="Liu Z.J."/>
        </authorList>
    </citation>
    <scope>NUCLEOTIDE SEQUENCE</scope>
    <source>
        <strain evidence="2">CP</strain>
    </source>
</reference>